<keyword evidence="3" id="KW-1185">Reference proteome</keyword>
<evidence type="ECO:0000313" key="2">
    <source>
        <dbReference type="EMBL" id="GAA4497853.1"/>
    </source>
</evidence>
<gene>
    <name evidence="2" type="ORF">GCM10023172_13460</name>
</gene>
<accession>A0ABP8Q816</accession>
<dbReference type="EMBL" id="BAABGQ010000005">
    <property type="protein sequence ID" value="GAA4497853.1"/>
    <property type="molecule type" value="Genomic_DNA"/>
</dbReference>
<dbReference type="Proteomes" id="UP001501243">
    <property type="component" value="Unassembled WGS sequence"/>
</dbReference>
<protein>
    <recommendedName>
        <fullName evidence="1">DUF7660 domain-containing protein</fullName>
    </recommendedName>
</protein>
<feature type="domain" description="DUF7660" evidence="1">
    <location>
        <begin position="12"/>
        <end position="85"/>
    </location>
</feature>
<name>A0ABP8Q816_9BACT</name>
<proteinExistence type="predicted"/>
<sequence>MSDNVDALPVNSRASFVAFLALLQQDLVCNPIRWENKTLADFLAAMHSYAEDIQGYYDNTDQSINANEAHWQVFADIMRGARVYE</sequence>
<evidence type="ECO:0000313" key="3">
    <source>
        <dbReference type="Proteomes" id="UP001501243"/>
    </source>
</evidence>
<reference evidence="3" key="1">
    <citation type="journal article" date="2019" name="Int. J. Syst. Evol. Microbiol.">
        <title>The Global Catalogue of Microorganisms (GCM) 10K type strain sequencing project: providing services to taxonomists for standard genome sequencing and annotation.</title>
        <authorList>
            <consortium name="The Broad Institute Genomics Platform"/>
            <consortium name="The Broad Institute Genome Sequencing Center for Infectious Disease"/>
            <person name="Wu L."/>
            <person name="Ma J."/>
        </authorList>
    </citation>
    <scope>NUCLEOTIDE SEQUENCE [LARGE SCALE GENOMIC DNA]</scope>
    <source>
        <strain evidence="3">JCM 17841</strain>
    </source>
</reference>
<comment type="caution">
    <text evidence="2">The sequence shown here is derived from an EMBL/GenBank/DDBJ whole genome shotgun (WGS) entry which is preliminary data.</text>
</comment>
<dbReference type="Pfam" id="PF24693">
    <property type="entry name" value="DUF7660"/>
    <property type="match status" value="1"/>
</dbReference>
<evidence type="ECO:0000259" key="1">
    <source>
        <dbReference type="Pfam" id="PF24693"/>
    </source>
</evidence>
<organism evidence="2 3">
    <name type="scientific">Hymenobacter ginsengisoli</name>
    <dbReference type="NCBI Taxonomy" id="1051626"/>
    <lineage>
        <taxon>Bacteria</taxon>
        <taxon>Pseudomonadati</taxon>
        <taxon>Bacteroidota</taxon>
        <taxon>Cytophagia</taxon>
        <taxon>Cytophagales</taxon>
        <taxon>Hymenobacteraceae</taxon>
        <taxon>Hymenobacter</taxon>
    </lineage>
</organism>
<dbReference type="InterPro" id="IPR056077">
    <property type="entry name" value="DUF7660"/>
</dbReference>